<keyword evidence="6" id="KW-0547">Nucleotide-binding</keyword>
<organism evidence="13 14">
    <name type="scientific">Roseofilum halophilum BLCC-M91</name>
    <dbReference type="NCBI Taxonomy" id="3022259"/>
    <lineage>
        <taxon>Bacteria</taxon>
        <taxon>Bacillati</taxon>
        <taxon>Cyanobacteriota</taxon>
        <taxon>Cyanophyceae</taxon>
        <taxon>Desertifilales</taxon>
        <taxon>Desertifilaceae</taxon>
        <taxon>Roseofilum</taxon>
        <taxon>Roseofilum halophilum</taxon>
    </lineage>
</organism>
<dbReference type="PROSITE" id="PS50885">
    <property type="entry name" value="HAMP"/>
    <property type="match status" value="1"/>
</dbReference>
<dbReference type="Proteomes" id="UP001231370">
    <property type="component" value="Unassembled WGS sequence"/>
</dbReference>
<evidence type="ECO:0000259" key="12">
    <source>
        <dbReference type="PROSITE" id="PS50885"/>
    </source>
</evidence>
<dbReference type="GO" id="GO:0005524">
    <property type="term" value="F:ATP binding"/>
    <property type="evidence" value="ECO:0007669"/>
    <property type="project" value="UniProtKB-KW"/>
</dbReference>
<dbReference type="SMART" id="SM00304">
    <property type="entry name" value="HAMP"/>
    <property type="match status" value="1"/>
</dbReference>
<dbReference type="InterPro" id="IPR005467">
    <property type="entry name" value="His_kinase_dom"/>
</dbReference>
<evidence type="ECO:0000256" key="6">
    <source>
        <dbReference type="ARBA" id="ARBA00022741"/>
    </source>
</evidence>
<dbReference type="SMART" id="SM00388">
    <property type="entry name" value="HisKA"/>
    <property type="match status" value="1"/>
</dbReference>
<proteinExistence type="predicted"/>
<feature type="transmembrane region" description="Helical" evidence="10">
    <location>
        <begin position="17"/>
        <end position="38"/>
    </location>
</feature>
<dbReference type="SUPFAM" id="SSF47384">
    <property type="entry name" value="Homodimeric domain of signal transducing histidine kinase"/>
    <property type="match status" value="1"/>
</dbReference>
<evidence type="ECO:0000256" key="1">
    <source>
        <dbReference type="ARBA" id="ARBA00000085"/>
    </source>
</evidence>
<comment type="catalytic activity">
    <reaction evidence="1">
        <text>ATP + protein L-histidine = ADP + protein N-phospho-L-histidine.</text>
        <dbReference type="EC" id="2.7.13.3"/>
    </reaction>
</comment>
<dbReference type="InterPro" id="IPR036097">
    <property type="entry name" value="HisK_dim/P_sf"/>
</dbReference>
<dbReference type="RefSeq" id="WP_283761768.1">
    <property type="nucleotide sequence ID" value="NZ_JAQPOK010000050.1"/>
</dbReference>
<dbReference type="InterPro" id="IPR003661">
    <property type="entry name" value="HisK_dim/P_dom"/>
</dbReference>
<dbReference type="PROSITE" id="PS50109">
    <property type="entry name" value="HIS_KIN"/>
    <property type="match status" value="1"/>
</dbReference>
<dbReference type="CDD" id="cd06225">
    <property type="entry name" value="HAMP"/>
    <property type="match status" value="1"/>
</dbReference>
<evidence type="ECO:0000256" key="2">
    <source>
        <dbReference type="ARBA" id="ARBA00004370"/>
    </source>
</evidence>
<comment type="caution">
    <text evidence="13">The sequence shown here is derived from an EMBL/GenBank/DDBJ whole genome shotgun (WGS) entry which is preliminary data.</text>
</comment>
<evidence type="ECO:0000256" key="5">
    <source>
        <dbReference type="ARBA" id="ARBA00022679"/>
    </source>
</evidence>
<dbReference type="SMART" id="SM00387">
    <property type="entry name" value="HATPase_c"/>
    <property type="match status" value="1"/>
</dbReference>
<dbReference type="Pfam" id="PF00672">
    <property type="entry name" value="HAMP"/>
    <property type="match status" value="1"/>
</dbReference>
<evidence type="ECO:0000256" key="10">
    <source>
        <dbReference type="SAM" id="Phobius"/>
    </source>
</evidence>
<keyword evidence="5" id="KW-0808">Transferase</keyword>
<evidence type="ECO:0000313" key="14">
    <source>
        <dbReference type="Proteomes" id="UP001231370"/>
    </source>
</evidence>
<dbReference type="EC" id="2.7.13.3" evidence="3"/>
<dbReference type="PRINTS" id="PR00344">
    <property type="entry name" value="BCTRLSENSOR"/>
</dbReference>
<feature type="transmembrane region" description="Helical" evidence="10">
    <location>
        <begin position="214"/>
        <end position="233"/>
    </location>
</feature>
<dbReference type="PANTHER" id="PTHR43065">
    <property type="entry name" value="SENSOR HISTIDINE KINASE"/>
    <property type="match status" value="1"/>
</dbReference>
<keyword evidence="14" id="KW-1185">Reference proteome</keyword>
<feature type="domain" description="Histidine kinase" evidence="11">
    <location>
        <begin position="338"/>
        <end position="581"/>
    </location>
</feature>
<dbReference type="InterPro" id="IPR003660">
    <property type="entry name" value="HAMP_dom"/>
</dbReference>
<keyword evidence="7" id="KW-0418">Kinase</keyword>
<keyword evidence="8 13" id="KW-0067">ATP-binding</keyword>
<protein>
    <recommendedName>
        <fullName evidence="3">histidine kinase</fullName>
        <ecNumber evidence="3">2.7.13.3</ecNumber>
    </recommendedName>
</protein>
<feature type="domain" description="HAMP" evidence="12">
    <location>
        <begin position="236"/>
        <end position="289"/>
    </location>
</feature>
<keyword evidence="10" id="KW-0472">Membrane</keyword>
<dbReference type="InterPro" id="IPR036890">
    <property type="entry name" value="HATPase_C_sf"/>
</dbReference>
<evidence type="ECO:0000259" key="11">
    <source>
        <dbReference type="PROSITE" id="PS50109"/>
    </source>
</evidence>
<evidence type="ECO:0000256" key="4">
    <source>
        <dbReference type="ARBA" id="ARBA00022553"/>
    </source>
</evidence>
<dbReference type="Gene3D" id="6.10.340.10">
    <property type="match status" value="1"/>
</dbReference>
<dbReference type="InterPro" id="IPR003594">
    <property type="entry name" value="HATPase_dom"/>
</dbReference>
<keyword evidence="4" id="KW-0597">Phosphoprotein</keyword>
<dbReference type="Pfam" id="PF02518">
    <property type="entry name" value="HATPase_c"/>
    <property type="match status" value="1"/>
</dbReference>
<dbReference type="SUPFAM" id="SSF55874">
    <property type="entry name" value="ATPase domain of HSP90 chaperone/DNA topoisomerase II/histidine kinase"/>
    <property type="match status" value="1"/>
</dbReference>
<keyword evidence="9" id="KW-0902">Two-component regulatory system</keyword>
<keyword evidence="10" id="KW-0812">Transmembrane</keyword>
<dbReference type="Gene3D" id="3.30.565.10">
    <property type="entry name" value="Histidine kinase-like ATPase, C-terminal domain"/>
    <property type="match status" value="1"/>
</dbReference>
<dbReference type="EMBL" id="JAQPOK010000050">
    <property type="protein sequence ID" value="MDJ1178453.1"/>
    <property type="molecule type" value="Genomic_DNA"/>
</dbReference>
<dbReference type="PANTHER" id="PTHR43065:SF10">
    <property type="entry name" value="PEROXIDE STRESS-ACTIVATED HISTIDINE KINASE MAK3"/>
    <property type="match status" value="1"/>
</dbReference>
<dbReference type="SUPFAM" id="SSF158472">
    <property type="entry name" value="HAMP domain-like"/>
    <property type="match status" value="1"/>
</dbReference>
<dbReference type="Gene3D" id="1.10.287.130">
    <property type="match status" value="1"/>
</dbReference>
<evidence type="ECO:0000256" key="8">
    <source>
        <dbReference type="ARBA" id="ARBA00022840"/>
    </source>
</evidence>
<dbReference type="CDD" id="cd00082">
    <property type="entry name" value="HisKA"/>
    <property type="match status" value="1"/>
</dbReference>
<evidence type="ECO:0000256" key="7">
    <source>
        <dbReference type="ARBA" id="ARBA00022777"/>
    </source>
</evidence>
<gene>
    <name evidence="13" type="ORF">PJF56_06220</name>
</gene>
<sequence>MKQWLTNWKVSSIFRKIAYANFLVVSISISGTLLGFLIGDYYEEQAQQNLTQATQQEELLRSLETYILKLRAHPYKLIGTVEQALWFRYEIQQFEQHIDDIKKLINRLNQLGDISGSSAQSIDKFCDDAEIAIDLYEKRFQAIWPQVDPLRLSPQSRTEAQQQVLLSVLEDETQQIDVEFEKLSSQLDKLIDISQDRQETAKLQTKQAKIIRKIIISISLIISTSMAFILAIYTGRKIASPIELVTKTAQKVTADSNYNLEAPVMTKDEVGILANAFNQLIVKVKKQIYELSESQYFLEKRVEERTHELQDTLDTLKNTQAQLIQTEKMSSLGEMVAGVAHEINNPVSFIHGNITHTQEYLDDLLDLLFLYQEVYSEIKPEIQKKIEEIDLDYIQSDFPKILDSMRMGTRRIQTIVSSLRNFSRLDESEVKNVNIHEGLDSTLIILSGKIKPEIDIVKQYGELPKITCYPAQLNQVFLNLIVNAIDALLNSNVRPKKIGILTDRISRDRVQVKIQDNGPGIPKDIHHKIFNPFFTTKPIGEGTGLGLAISYRIIEKHQGTLEVFSEVGKGTTFEITLPIESSVF</sequence>
<reference evidence="13 14" key="1">
    <citation type="submission" date="2023-01" db="EMBL/GenBank/DDBJ databases">
        <title>Novel diversity within Roseofilum (Cyanobacteria; Desertifilaceae) from marine benthic mats with descriptions of four novel species.</title>
        <authorList>
            <person name="Wang Y."/>
            <person name="Berthold D.E."/>
            <person name="Hu J."/>
            <person name="Lefler F.W."/>
            <person name="Laughinghouse H.D. IV."/>
        </authorList>
    </citation>
    <scope>NUCLEOTIDE SEQUENCE [LARGE SCALE GENOMIC DNA]</scope>
    <source>
        <strain evidence="13 14">BLCC-M91</strain>
    </source>
</reference>
<dbReference type="InterPro" id="IPR004358">
    <property type="entry name" value="Sig_transdc_His_kin-like_C"/>
</dbReference>
<accession>A0ABT7BGY6</accession>
<keyword evidence="10" id="KW-1133">Transmembrane helix</keyword>
<evidence type="ECO:0000256" key="9">
    <source>
        <dbReference type="ARBA" id="ARBA00023012"/>
    </source>
</evidence>
<comment type="subcellular location">
    <subcellularLocation>
        <location evidence="2">Membrane</location>
    </subcellularLocation>
</comment>
<name>A0ABT7BGY6_9CYAN</name>
<evidence type="ECO:0000256" key="3">
    <source>
        <dbReference type="ARBA" id="ARBA00012438"/>
    </source>
</evidence>
<evidence type="ECO:0000313" key="13">
    <source>
        <dbReference type="EMBL" id="MDJ1178453.1"/>
    </source>
</evidence>